<sequence length="218" mass="24718">MSTLQFWLKAGGQSFRLPVNPEQLSVKSSQGYEDVQVTQLGEHTLFGNPSLNEYAVSSFFPRDYHPGYCEYEELPDPWETVAMIDGWMRERKPILFIVTGTPINAEVTLRSFTYTEQAGSPGDLYYELTMKQYNHVTFRSFAVDNGEGETILSGETKRPDRRSVPAAYVVQPGDTLWRISQRTLGNGDRWREIYAANKPAIGKDPNQIRTGQKLVIPS</sequence>
<dbReference type="Proteomes" id="UP001595715">
    <property type="component" value="Unassembled WGS sequence"/>
</dbReference>
<proteinExistence type="predicted"/>
<evidence type="ECO:0000313" key="3">
    <source>
        <dbReference type="Proteomes" id="UP001595715"/>
    </source>
</evidence>
<name>A0ABV8K6V9_9BACL</name>
<protein>
    <submittedName>
        <fullName evidence="2">LysM peptidoglycan-binding domain-containing protein</fullName>
    </submittedName>
</protein>
<evidence type="ECO:0000313" key="2">
    <source>
        <dbReference type="EMBL" id="MFC4101722.1"/>
    </source>
</evidence>
<reference evidence="3" key="1">
    <citation type="journal article" date="2019" name="Int. J. Syst. Evol. Microbiol.">
        <title>The Global Catalogue of Microorganisms (GCM) 10K type strain sequencing project: providing services to taxonomists for standard genome sequencing and annotation.</title>
        <authorList>
            <consortium name="The Broad Institute Genomics Platform"/>
            <consortium name="The Broad Institute Genome Sequencing Center for Infectious Disease"/>
            <person name="Wu L."/>
            <person name="Ma J."/>
        </authorList>
    </citation>
    <scope>NUCLEOTIDE SEQUENCE [LARGE SCALE GENOMIC DNA]</scope>
    <source>
        <strain evidence="3">IBRC-M 10987</strain>
    </source>
</reference>
<dbReference type="InterPro" id="IPR052196">
    <property type="entry name" value="Bact_Kbp"/>
</dbReference>
<dbReference type="PROSITE" id="PS51782">
    <property type="entry name" value="LYSM"/>
    <property type="match status" value="1"/>
</dbReference>
<feature type="domain" description="LysM" evidence="1">
    <location>
        <begin position="166"/>
        <end position="216"/>
    </location>
</feature>
<dbReference type="PANTHER" id="PTHR34700:SF4">
    <property type="entry name" value="PHAGE-LIKE ELEMENT PBSX PROTEIN XKDP"/>
    <property type="match status" value="1"/>
</dbReference>
<organism evidence="2 3">
    <name type="scientific">Paenibacillus xanthanilyticus</name>
    <dbReference type="NCBI Taxonomy" id="1783531"/>
    <lineage>
        <taxon>Bacteria</taxon>
        <taxon>Bacillati</taxon>
        <taxon>Bacillota</taxon>
        <taxon>Bacilli</taxon>
        <taxon>Bacillales</taxon>
        <taxon>Paenibacillaceae</taxon>
        <taxon>Paenibacillus</taxon>
    </lineage>
</organism>
<dbReference type="Pfam" id="PF01476">
    <property type="entry name" value="LysM"/>
    <property type="match status" value="1"/>
</dbReference>
<dbReference type="SUPFAM" id="SSF54106">
    <property type="entry name" value="LysM domain"/>
    <property type="match status" value="1"/>
</dbReference>
<dbReference type="CDD" id="cd00118">
    <property type="entry name" value="LysM"/>
    <property type="match status" value="1"/>
</dbReference>
<accession>A0ABV8K6V9</accession>
<evidence type="ECO:0000259" key="1">
    <source>
        <dbReference type="PROSITE" id="PS51782"/>
    </source>
</evidence>
<dbReference type="Gene3D" id="3.10.350.10">
    <property type="entry name" value="LysM domain"/>
    <property type="match status" value="1"/>
</dbReference>
<gene>
    <name evidence="2" type="ORF">ACFOZ8_18920</name>
</gene>
<dbReference type="PANTHER" id="PTHR34700">
    <property type="entry name" value="POTASSIUM BINDING PROTEIN KBP"/>
    <property type="match status" value="1"/>
</dbReference>
<dbReference type="EMBL" id="JBHSAM010000028">
    <property type="protein sequence ID" value="MFC4101722.1"/>
    <property type="molecule type" value="Genomic_DNA"/>
</dbReference>
<keyword evidence="3" id="KW-1185">Reference proteome</keyword>
<dbReference type="InterPro" id="IPR018392">
    <property type="entry name" value="LysM"/>
</dbReference>
<dbReference type="InterPro" id="IPR036779">
    <property type="entry name" value="LysM_dom_sf"/>
</dbReference>
<comment type="caution">
    <text evidence="2">The sequence shown here is derived from an EMBL/GenBank/DDBJ whole genome shotgun (WGS) entry which is preliminary data.</text>
</comment>
<dbReference type="RefSeq" id="WP_377720321.1">
    <property type="nucleotide sequence ID" value="NZ_JBHSAM010000028.1"/>
</dbReference>
<dbReference type="SMART" id="SM00257">
    <property type="entry name" value="LysM"/>
    <property type="match status" value="1"/>
</dbReference>